<feature type="region of interest" description="Disordered" evidence="1">
    <location>
        <begin position="81"/>
        <end position="100"/>
    </location>
</feature>
<reference evidence="3" key="3">
    <citation type="submission" date="2018-08" db="UniProtKB">
        <authorList>
            <consortium name="EnsemblPlants"/>
        </authorList>
    </citation>
    <scope>IDENTIFICATION</scope>
    <source>
        <strain evidence="3">cv. Bd21</strain>
    </source>
</reference>
<evidence type="ECO:0000313" key="3">
    <source>
        <dbReference type="EnsemblPlants" id="PNT76694"/>
    </source>
</evidence>
<sequence>MQVSTVCRVGGVGSSDGGGRAKQQIDSRGGQCGARGVTSYFRHQGSSEMPLSLSTRPSSSVDAVAIAQAADLHSCVLREEEGKKNKTGDRGLMRCLSKAN</sequence>
<name>A0A2K2DQY8_BRADI</name>
<accession>A0A2K2DQY8</accession>
<evidence type="ECO:0000313" key="2">
    <source>
        <dbReference type="EMBL" id="PNT76694.1"/>
    </source>
</evidence>
<reference evidence="2" key="2">
    <citation type="submission" date="2017-06" db="EMBL/GenBank/DDBJ databases">
        <title>WGS assembly of Brachypodium distachyon.</title>
        <authorList>
            <consortium name="The International Brachypodium Initiative"/>
            <person name="Lucas S."/>
            <person name="Harmon-Smith M."/>
            <person name="Lail K."/>
            <person name="Tice H."/>
            <person name="Grimwood J."/>
            <person name="Bruce D."/>
            <person name="Barry K."/>
            <person name="Shu S."/>
            <person name="Lindquist E."/>
            <person name="Wang M."/>
            <person name="Pitluck S."/>
            <person name="Vogel J.P."/>
            <person name="Garvin D.F."/>
            <person name="Mockler T.C."/>
            <person name="Schmutz J."/>
            <person name="Rokhsar D."/>
            <person name="Bevan M.W."/>
        </authorList>
    </citation>
    <scope>NUCLEOTIDE SEQUENCE</scope>
    <source>
        <strain evidence="2">Bd21</strain>
    </source>
</reference>
<protein>
    <submittedName>
        <fullName evidence="2 3">Uncharacterized protein</fullName>
    </submittedName>
</protein>
<proteinExistence type="predicted"/>
<dbReference type="Proteomes" id="UP000008810">
    <property type="component" value="Chromosome 1"/>
</dbReference>
<keyword evidence="4" id="KW-1185">Reference proteome</keyword>
<reference evidence="2 3" key="1">
    <citation type="journal article" date="2010" name="Nature">
        <title>Genome sequencing and analysis of the model grass Brachypodium distachyon.</title>
        <authorList>
            <consortium name="International Brachypodium Initiative"/>
        </authorList>
    </citation>
    <scope>NUCLEOTIDE SEQUENCE [LARGE SCALE GENOMIC DNA]</scope>
    <source>
        <strain evidence="2 3">Bd21</strain>
    </source>
</reference>
<gene>
    <name evidence="2" type="ORF">BRADI_1g51737v3</name>
</gene>
<dbReference type="EMBL" id="CM000880">
    <property type="protein sequence ID" value="PNT76694.1"/>
    <property type="molecule type" value="Genomic_DNA"/>
</dbReference>
<dbReference type="EnsemblPlants" id="PNT76694">
    <property type="protein sequence ID" value="PNT76694"/>
    <property type="gene ID" value="BRADI_1g51737v3"/>
</dbReference>
<dbReference type="InParanoid" id="A0A2K2DQY8"/>
<dbReference type="Gramene" id="PNT76694">
    <property type="protein sequence ID" value="PNT76694"/>
    <property type="gene ID" value="BRADI_1g51737v3"/>
</dbReference>
<feature type="region of interest" description="Disordered" evidence="1">
    <location>
        <begin position="1"/>
        <end position="31"/>
    </location>
</feature>
<evidence type="ECO:0000256" key="1">
    <source>
        <dbReference type="SAM" id="MobiDB-lite"/>
    </source>
</evidence>
<feature type="compositionally biased region" description="Basic and acidic residues" evidence="1">
    <location>
        <begin position="81"/>
        <end position="92"/>
    </location>
</feature>
<dbReference type="AlphaFoldDB" id="A0A2K2DQY8"/>
<organism evidence="2">
    <name type="scientific">Brachypodium distachyon</name>
    <name type="common">Purple false brome</name>
    <name type="synonym">Trachynia distachya</name>
    <dbReference type="NCBI Taxonomy" id="15368"/>
    <lineage>
        <taxon>Eukaryota</taxon>
        <taxon>Viridiplantae</taxon>
        <taxon>Streptophyta</taxon>
        <taxon>Embryophyta</taxon>
        <taxon>Tracheophyta</taxon>
        <taxon>Spermatophyta</taxon>
        <taxon>Magnoliopsida</taxon>
        <taxon>Liliopsida</taxon>
        <taxon>Poales</taxon>
        <taxon>Poaceae</taxon>
        <taxon>BOP clade</taxon>
        <taxon>Pooideae</taxon>
        <taxon>Stipodae</taxon>
        <taxon>Brachypodieae</taxon>
        <taxon>Brachypodium</taxon>
    </lineage>
</organism>
<evidence type="ECO:0000313" key="4">
    <source>
        <dbReference type="Proteomes" id="UP000008810"/>
    </source>
</evidence>
<feature type="compositionally biased region" description="Gly residues" evidence="1">
    <location>
        <begin position="10"/>
        <end position="20"/>
    </location>
</feature>